<evidence type="ECO:0000313" key="2">
    <source>
        <dbReference type="EMBL" id="KAL0113177.1"/>
    </source>
</evidence>
<sequence length="62" mass="7691">MRLRENITQKMLTLQRRINVFKYLVPTRHSFLLFLIFFYRCVYTLRTNSDCEHSQTYQSLQK</sequence>
<evidence type="ECO:0000256" key="1">
    <source>
        <dbReference type="SAM" id="Phobius"/>
    </source>
</evidence>
<dbReference type="EMBL" id="JADYXP020000012">
    <property type="protein sequence ID" value="KAL0113177.1"/>
    <property type="molecule type" value="Genomic_DNA"/>
</dbReference>
<protein>
    <submittedName>
        <fullName evidence="2">Uncharacterized protein</fullName>
    </submittedName>
</protein>
<comment type="caution">
    <text evidence="2">The sequence shown here is derived from an EMBL/GenBank/DDBJ whole genome shotgun (WGS) entry which is preliminary data.</text>
</comment>
<keyword evidence="1" id="KW-1133">Transmembrane helix</keyword>
<dbReference type="Proteomes" id="UP001430953">
    <property type="component" value="Unassembled WGS sequence"/>
</dbReference>
<organism evidence="2 3">
    <name type="scientific">Cardiocondyla obscurior</name>
    <dbReference type="NCBI Taxonomy" id="286306"/>
    <lineage>
        <taxon>Eukaryota</taxon>
        <taxon>Metazoa</taxon>
        <taxon>Ecdysozoa</taxon>
        <taxon>Arthropoda</taxon>
        <taxon>Hexapoda</taxon>
        <taxon>Insecta</taxon>
        <taxon>Pterygota</taxon>
        <taxon>Neoptera</taxon>
        <taxon>Endopterygota</taxon>
        <taxon>Hymenoptera</taxon>
        <taxon>Apocrita</taxon>
        <taxon>Aculeata</taxon>
        <taxon>Formicoidea</taxon>
        <taxon>Formicidae</taxon>
        <taxon>Myrmicinae</taxon>
        <taxon>Cardiocondyla</taxon>
    </lineage>
</organism>
<evidence type="ECO:0000313" key="3">
    <source>
        <dbReference type="Proteomes" id="UP001430953"/>
    </source>
</evidence>
<reference evidence="2 3" key="1">
    <citation type="submission" date="2023-03" db="EMBL/GenBank/DDBJ databases">
        <title>High recombination rates correlate with genetic variation in Cardiocondyla obscurior ants.</title>
        <authorList>
            <person name="Errbii M."/>
        </authorList>
    </citation>
    <scope>NUCLEOTIDE SEQUENCE [LARGE SCALE GENOMIC DNA]</scope>
    <source>
        <strain evidence="2">Alpha-2009</strain>
        <tissue evidence="2">Whole body</tissue>
    </source>
</reference>
<keyword evidence="1" id="KW-0472">Membrane</keyword>
<keyword evidence="3" id="KW-1185">Reference proteome</keyword>
<name>A0AAW2FCH5_9HYME</name>
<gene>
    <name evidence="2" type="ORF">PUN28_012396</name>
</gene>
<dbReference type="AlphaFoldDB" id="A0AAW2FCH5"/>
<keyword evidence="1" id="KW-0812">Transmembrane</keyword>
<feature type="transmembrane region" description="Helical" evidence="1">
    <location>
        <begin position="20"/>
        <end position="39"/>
    </location>
</feature>
<proteinExistence type="predicted"/>
<accession>A0AAW2FCH5</accession>